<accession>A2DSJ0</accession>
<dbReference type="VEuPathDB" id="TrichDB:TVAGG3_0375850"/>
<feature type="coiled-coil region" evidence="6">
    <location>
        <begin position="394"/>
        <end position="431"/>
    </location>
</feature>
<dbReference type="GO" id="GO:0005730">
    <property type="term" value="C:nucleolus"/>
    <property type="evidence" value="ECO:0000318"/>
    <property type="project" value="GO_Central"/>
</dbReference>
<proteinExistence type="predicted"/>
<dbReference type="InParanoid" id="A2DSJ0"/>
<dbReference type="InterPro" id="IPR011545">
    <property type="entry name" value="DEAD/DEAH_box_helicase_dom"/>
</dbReference>
<dbReference type="STRING" id="5722.A2DSJ0"/>
<keyword evidence="2" id="KW-0378">Hydrolase</keyword>
<dbReference type="PROSITE" id="PS51195">
    <property type="entry name" value="Q_MOTIF"/>
    <property type="match status" value="1"/>
</dbReference>
<gene>
    <name evidence="11" type="ORF">TVAG_434070</name>
</gene>
<dbReference type="SUPFAM" id="SSF52540">
    <property type="entry name" value="P-loop containing nucleoside triphosphate hydrolases"/>
    <property type="match status" value="1"/>
</dbReference>
<dbReference type="KEGG" id="tva:4774566"/>
<keyword evidence="12" id="KW-1185">Reference proteome</keyword>
<dbReference type="GO" id="GO:0016787">
    <property type="term" value="F:hydrolase activity"/>
    <property type="evidence" value="ECO:0007669"/>
    <property type="project" value="UniProtKB-KW"/>
</dbReference>
<evidence type="ECO:0000313" key="11">
    <source>
        <dbReference type="EMBL" id="EAY16570.1"/>
    </source>
</evidence>
<dbReference type="PANTHER" id="PTHR47959:SF1">
    <property type="entry name" value="ATP-DEPENDENT RNA HELICASE DBPA"/>
    <property type="match status" value="1"/>
</dbReference>
<evidence type="ECO:0000259" key="10">
    <source>
        <dbReference type="PROSITE" id="PS51195"/>
    </source>
</evidence>
<dbReference type="CDD" id="cd18787">
    <property type="entry name" value="SF2_C_DEAD"/>
    <property type="match status" value="1"/>
</dbReference>
<evidence type="ECO:0000259" key="8">
    <source>
        <dbReference type="PROSITE" id="PS51192"/>
    </source>
</evidence>
<dbReference type="AlphaFoldDB" id="A2DSJ0"/>
<evidence type="ECO:0000256" key="1">
    <source>
        <dbReference type="ARBA" id="ARBA00022741"/>
    </source>
</evidence>
<keyword evidence="1" id="KW-0547">Nucleotide-binding</keyword>
<keyword evidence="4" id="KW-0067">ATP-binding</keyword>
<feature type="region of interest" description="Disordered" evidence="7">
    <location>
        <begin position="436"/>
        <end position="515"/>
    </location>
</feature>
<evidence type="ECO:0000256" key="2">
    <source>
        <dbReference type="ARBA" id="ARBA00022801"/>
    </source>
</evidence>
<dbReference type="GO" id="GO:0005524">
    <property type="term" value="F:ATP binding"/>
    <property type="evidence" value="ECO:0007669"/>
    <property type="project" value="UniProtKB-KW"/>
</dbReference>
<dbReference type="Pfam" id="PF00270">
    <property type="entry name" value="DEAD"/>
    <property type="match status" value="1"/>
</dbReference>
<feature type="compositionally biased region" description="Basic and acidic residues" evidence="7">
    <location>
        <begin position="477"/>
        <end position="507"/>
    </location>
</feature>
<dbReference type="PROSITE" id="PS51192">
    <property type="entry name" value="HELICASE_ATP_BIND_1"/>
    <property type="match status" value="1"/>
</dbReference>
<dbReference type="VEuPathDB" id="TrichDB:TVAG_434070"/>
<evidence type="ECO:0000256" key="3">
    <source>
        <dbReference type="ARBA" id="ARBA00022806"/>
    </source>
</evidence>
<dbReference type="RefSeq" id="XP_001328793.1">
    <property type="nucleotide sequence ID" value="XM_001328758.1"/>
</dbReference>
<sequence length="515" mass="57922">MTDFFDTETPLPNDVESFEELGLSHSIIRALHKMNFEIPTPVQNKTIPIALQGRDVCASAVTGSGKTAAFLIPTVERLLRSKSTEAQTRAVILSPTRELAAQTYSVLSQIIQFTPLTALLLTGGSSNVKEEEERLLEYPDFLVCTPGRIIDHIKNCEGFTLENVLVLVLDESDRLLQEGFYSQIEEVHKSLPETTQSILVTATMNSSVSRLAEMSLKKPVRIDLDDVFKVAKGLTQEFIRCTKETRDATLVACCSRLCTKKTLIFGNTKKIVHNLYLLFKALGMPVAELQGDMTQLKRYEAHSLFAGGQAEFLIATDVAARGLDIKGIENVINYNMPRSLTFYVHRVGRTARINTEGRTIALITEDDREMMKSIIEKSAESNPVSKRTIPDNVIEATQKKIDEVQEKVAEMREEEKEEKVLEKSLKDIERARDIASNPMSAVTDKKRTFVSKNKRDPKDAAVVAAKLKSKKDRRKKRNDDDDKPRKNDNKNFEKNDKKKSGKFDKNGGKPNKKRN</sequence>
<dbReference type="InterPro" id="IPR014001">
    <property type="entry name" value="Helicase_ATP-bd"/>
</dbReference>
<dbReference type="Pfam" id="PF00271">
    <property type="entry name" value="Helicase_C"/>
    <property type="match status" value="1"/>
</dbReference>
<keyword evidence="3 11" id="KW-0347">Helicase</keyword>
<dbReference type="EMBL" id="DS113240">
    <property type="protein sequence ID" value="EAY16570.1"/>
    <property type="molecule type" value="Genomic_DNA"/>
</dbReference>
<dbReference type="PROSITE" id="PS51194">
    <property type="entry name" value="HELICASE_CTER"/>
    <property type="match status" value="1"/>
</dbReference>
<name>A2DSJ0_TRIV3</name>
<dbReference type="SMART" id="SM00490">
    <property type="entry name" value="HELICc"/>
    <property type="match status" value="1"/>
</dbReference>
<dbReference type="OMA" id="MIDPPKQ"/>
<feature type="domain" description="Helicase ATP-binding" evidence="8">
    <location>
        <begin position="47"/>
        <end position="222"/>
    </location>
</feature>
<evidence type="ECO:0000313" key="12">
    <source>
        <dbReference type="Proteomes" id="UP000001542"/>
    </source>
</evidence>
<evidence type="ECO:0000256" key="4">
    <source>
        <dbReference type="ARBA" id="ARBA00022840"/>
    </source>
</evidence>
<dbReference type="InterPro" id="IPR014014">
    <property type="entry name" value="RNA_helicase_DEAD_Q_motif"/>
</dbReference>
<feature type="domain" description="Helicase C-terminal" evidence="9">
    <location>
        <begin position="233"/>
        <end position="397"/>
    </location>
</feature>
<reference evidence="11" key="2">
    <citation type="journal article" date="2007" name="Science">
        <title>Draft genome sequence of the sexually transmitted pathogen Trichomonas vaginalis.</title>
        <authorList>
            <person name="Carlton J.M."/>
            <person name="Hirt R.P."/>
            <person name="Silva J.C."/>
            <person name="Delcher A.L."/>
            <person name="Schatz M."/>
            <person name="Zhao Q."/>
            <person name="Wortman J.R."/>
            <person name="Bidwell S.L."/>
            <person name="Alsmark U.C.M."/>
            <person name="Besteiro S."/>
            <person name="Sicheritz-Ponten T."/>
            <person name="Noel C.J."/>
            <person name="Dacks J.B."/>
            <person name="Foster P.G."/>
            <person name="Simillion C."/>
            <person name="Van de Peer Y."/>
            <person name="Miranda-Saavedra D."/>
            <person name="Barton G.J."/>
            <person name="Westrop G.D."/>
            <person name="Mueller S."/>
            <person name="Dessi D."/>
            <person name="Fiori P.L."/>
            <person name="Ren Q."/>
            <person name="Paulsen I."/>
            <person name="Zhang H."/>
            <person name="Bastida-Corcuera F.D."/>
            <person name="Simoes-Barbosa A."/>
            <person name="Brown M.T."/>
            <person name="Hayes R.D."/>
            <person name="Mukherjee M."/>
            <person name="Okumura C.Y."/>
            <person name="Schneider R."/>
            <person name="Smith A.J."/>
            <person name="Vanacova S."/>
            <person name="Villalvazo M."/>
            <person name="Haas B.J."/>
            <person name="Pertea M."/>
            <person name="Feldblyum T.V."/>
            <person name="Utterback T.R."/>
            <person name="Shu C.L."/>
            <person name="Osoegawa K."/>
            <person name="de Jong P.J."/>
            <person name="Hrdy I."/>
            <person name="Horvathova L."/>
            <person name="Zubacova Z."/>
            <person name="Dolezal P."/>
            <person name="Malik S.B."/>
            <person name="Logsdon J.M. Jr."/>
            <person name="Henze K."/>
            <person name="Gupta A."/>
            <person name="Wang C.C."/>
            <person name="Dunne R.L."/>
            <person name="Upcroft J.A."/>
            <person name="Upcroft P."/>
            <person name="White O."/>
            <person name="Salzberg S.L."/>
            <person name="Tang P."/>
            <person name="Chiu C.-H."/>
            <person name="Lee Y.-S."/>
            <person name="Embley T.M."/>
            <person name="Coombs G.H."/>
            <person name="Mottram J.C."/>
            <person name="Tachezy J."/>
            <person name="Fraser-Liggett C.M."/>
            <person name="Johnson P.J."/>
        </authorList>
    </citation>
    <scope>NUCLEOTIDE SEQUENCE [LARGE SCALE GENOMIC DNA]</scope>
    <source>
        <strain evidence="11">G3</strain>
    </source>
</reference>
<evidence type="ECO:0000256" key="7">
    <source>
        <dbReference type="SAM" id="MobiDB-lite"/>
    </source>
</evidence>
<dbReference type="SMR" id="A2DSJ0"/>
<dbReference type="FunCoup" id="A2DSJ0">
    <property type="interactions" value="437"/>
</dbReference>
<dbReference type="OrthoDB" id="10259843at2759"/>
<dbReference type="GO" id="GO:0003676">
    <property type="term" value="F:nucleic acid binding"/>
    <property type="evidence" value="ECO:0007669"/>
    <property type="project" value="InterPro"/>
</dbReference>
<keyword evidence="6" id="KW-0175">Coiled coil</keyword>
<reference evidence="11" key="1">
    <citation type="submission" date="2006-10" db="EMBL/GenBank/DDBJ databases">
        <authorList>
            <person name="Amadeo P."/>
            <person name="Zhao Q."/>
            <person name="Wortman J."/>
            <person name="Fraser-Liggett C."/>
            <person name="Carlton J."/>
        </authorList>
    </citation>
    <scope>NUCLEOTIDE SEQUENCE</scope>
    <source>
        <strain evidence="11">G3</strain>
    </source>
</reference>
<dbReference type="GO" id="GO:0003724">
    <property type="term" value="F:RNA helicase activity"/>
    <property type="evidence" value="ECO:0007669"/>
    <property type="project" value="InterPro"/>
</dbReference>
<feature type="compositionally biased region" description="Basic and acidic residues" evidence="7">
    <location>
        <begin position="443"/>
        <end position="459"/>
    </location>
</feature>
<feature type="short sequence motif" description="Q motif" evidence="5">
    <location>
        <begin position="16"/>
        <end position="44"/>
    </location>
</feature>
<dbReference type="Proteomes" id="UP000001542">
    <property type="component" value="Unassembled WGS sequence"/>
</dbReference>
<evidence type="ECO:0000256" key="5">
    <source>
        <dbReference type="PROSITE-ProRule" id="PRU00552"/>
    </source>
</evidence>
<evidence type="ECO:0000256" key="6">
    <source>
        <dbReference type="SAM" id="Coils"/>
    </source>
</evidence>
<protein>
    <submittedName>
        <fullName evidence="11">DEAD/DEAH box helicase family protein</fullName>
    </submittedName>
</protein>
<feature type="compositionally biased region" description="Basic residues" evidence="7">
    <location>
        <begin position="467"/>
        <end position="476"/>
    </location>
</feature>
<dbReference type="InterPro" id="IPR001650">
    <property type="entry name" value="Helicase_C-like"/>
</dbReference>
<dbReference type="SMART" id="SM00487">
    <property type="entry name" value="DEXDc"/>
    <property type="match status" value="1"/>
</dbReference>
<dbReference type="PANTHER" id="PTHR47959">
    <property type="entry name" value="ATP-DEPENDENT RNA HELICASE RHLE-RELATED"/>
    <property type="match status" value="1"/>
</dbReference>
<dbReference type="InterPro" id="IPR027417">
    <property type="entry name" value="P-loop_NTPase"/>
</dbReference>
<organism evidence="11 12">
    <name type="scientific">Trichomonas vaginalis (strain ATCC PRA-98 / G3)</name>
    <dbReference type="NCBI Taxonomy" id="412133"/>
    <lineage>
        <taxon>Eukaryota</taxon>
        <taxon>Metamonada</taxon>
        <taxon>Parabasalia</taxon>
        <taxon>Trichomonadida</taxon>
        <taxon>Trichomonadidae</taxon>
        <taxon>Trichomonas</taxon>
    </lineage>
</organism>
<evidence type="ECO:0000259" key="9">
    <source>
        <dbReference type="PROSITE" id="PS51194"/>
    </source>
</evidence>
<feature type="domain" description="DEAD-box RNA helicase Q" evidence="10">
    <location>
        <begin position="16"/>
        <end position="44"/>
    </location>
</feature>
<dbReference type="Gene3D" id="3.40.50.300">
    <property type="entry name" value="P-loop containing nucleotide triphosphate hydrolases"/>
    <property type="match status" value="2"/>
</dbReference>
<dbReference type="eggNOG" id="KOG0338">
    <property type="taxonomic scope" value="Eukaryota"/>
</dbReference>
<dbReference type="InterPro" id="IPR050079">
    <property type="entry name" value="DEAD_box_RNA_helicase"/>
</dbReference>